<feature type="transmembrane region" description="Helical" evidence="6">
    <location>
        <begin position="337"/>
        <end position="360"/>
    </location>
</feature>
<dbReference type="AlphaFoldDB" id="A0A9N8E995"/>
<dbReference type="EMBL" id="CAICTM010000764">
    <property type="protein sequence ID" value="CAB9516174.1"/>
    <property type="molecule type" value="Genomic_DNA"/>
</dbReference>
<protein>
    <submittedName>
        <fullName evidence="8">Affinity cationic amino acid transporter 1</fullName>
    </submittedName>
</protein>
<evidence type="ECO:0000256" key="6">
    <source>
        <dbReference type="SAM" id="Phobius"/>
    </source>
</evidence>
<feature type="transmembrane region" description="Helical" evidence="6">
    <location>
        <begin position="87"/>
        <end position="109"/>
    </location>
</feature>
<dbReference type="InterPro" id="IPR002293">
    <property type="entry name" value="AA/rel_permease1"/>
</dbReference>
<evidence type="ECO:0000256" key="4">
    <source>
        <dbReference type="ARBA" id="ARBA00023136"/>
    </source>
</evidence>
<evidence type="ECO:0000256" key="1">
    <source>
        <dbReference type="ARBA" id="ARBA00004141"/>
    </source>
</evidence>
<dbReference type="Gene3D" id="1.20.1740.10">
    <property type="entry name" value="Amino acid/polyamine transporter I"/>
    <property type="match status" value="1"/>
</dbReference>
<dbReference type="PANTHER" id="PTHR43243:SF82">
    <property type="entry name" value="CATIONIC AMINO ACID TRANSPORTER C-TERMINAL DOMAIN-CONTAINING PROTEIN"/>
    <property type="match status" value="1"/>
</dbReference>
<gene>
    <name evidence="8" type="ORF">SEMRO_765_G199190.1</name>
</gene>
<feature type="transmembrane region" description="Helical" evidence="6">
    <location>
        <begin position="178"/>
        <end position="199"/>
    </location>
</feature>
<evidence type="ECO:0000313" key="9">
    <source>
        <dbReference type="Proteomes" id="UP001153069"/>
    </source>
</evidence>
<feature type="region of interest" description="Disordered" evidence="5">
    <location>
        <begin position="583"/>
        <end position="618"/>
    </location>
</feature>
<feature type="transmembrane region" description="Helical" evidence="6">
    <location>
        <begin position="547"/>
        <end position="564"/>
    </location>
</feature>
<dbReference type="OrthoDB" id="5982228at2759"/>
<feature type="transmembrane region" description="Helical" evidence="6">
    <location>
        <begin position="211"/>
        <end position="230"/>
    </location>
</feature>
<feature type="transmembrane region" description="Helical" evidence="6">
    <location>
        <begin position="387"/>
        <end position="407"/>
    </location>
</feature>
<feature type="transmembrane region" description="Helical" evidence="6">
    <location>
        <begin position="413"/>
        <end position="433"/>
    </location>
</feature>
<feature type="compositionally biased region" description="Basic and acidic residues" evidence="5">
    <location>
        <begin position="583"/>
        <end position="593"/>
    </location>
</feature>
<feature type="transmembrane region" description="Helical" evidence="6">
    <location>
        <begin position="59"/>
        <end position="81"/>
    </location>
</feature>
<keyword evidence="3 6" id="KW-1133">Transmembrane helix</keyword>
<proteinExistence type="predicted"/>
<feature type="transmembrane region" description="Helical" evidence="6">
    <location>
        <begin position="293"/>
        <end position="317"/>
    </location>
</feature>
<sequence length="618" mass="66509">MPSSSLDGPYLRQRHAPFATPIPPWRRKKPLWVVQREIEQQSSNSTSTSVQRHLTVWDLVSVGVGGTIGSGIFVLCGYIAHNYAGPATWLSFAIAGIAAACSGVCYAELSGRIPSAGSTYVYSYICLGEVAAVIAAACLTLEYGVSGAAVARSWGDKLVVWLREQWGWTDASVWLEPYGVNLMAGVVSSGSVALLLAGIHESKQVTNFFTLTKVLLVVFMILGGFALFQSSNTTVHSTTSDTALDGTSSFAPYGWSGIWRGATSSFFGYLGYDEVCCIAGEALHPHRDMPRAVLWTLFIVTSLYMLASVALTGMMPFDQISETSGFPVAFGDRGITWAAQICAAGEVLTLPVVVLISLMAQPRLQFAMAQDGLLPPIFAQVDERGNLLWGTAIAGGVMIVVATLVPFNYLDDGISVGILLAFSMTNSCLILLRCESSCHATKPQLVEHHLVLYNLLSLITGLLLVHHDGAWGPWLTCVALLATLGVLGSLTMQCPKSSSFGGSIVRQHHDTTTNEDGFFQTPLVPYLPCAGIFINWCLVAQLELSGLLFLALYLGGAVTLYLCFGKHTGLGWKRASYQSLDGMEDHDHDDPDHSWPALQRELSLPPVAPQNEQSSSLT</sequence>
<dbReference type="Pfam" id="PF13520">
    <property type="entry name" value="AA_permease_2"/>
    <property type="match status" value="1"/>
</dbReference>
<comment type="subcellular location">
    <subcellularLocation>
        <location evidence="1">Membrane</location>
        <topology evidence="1">Multi-pass membrane protein</topology>
    </subcellularLocation>
</comment>
<evidence type="ECO:0000313" key="8">
    <source>
        <dbReference type="EMBL" id="CAB9516174.1"/>
    </source>
</evidence>
<keyword evidence="9" id="KW-1185">Reference proteome</keyword>
<name>A0A9N8E995_9STRA</name>
<dbReference type="InterPro" id="IPR029485">
    <property type="entry name" value="CAT_C"/>
</dbReference>
<evidence type="ECO:0000256" key="2">
    <source>
        <dbReference type="ARBA" id="ARBA00022692"/>
    </source>
</evidence>
<feature type="transmembrane region" description="Helical" evidence="6">
    <location>
        <begin position="250"/>
        <end position="272"/>
    </location>
</feature>
<evidence type="ECO:0000256" key="5">
    <source>
        <dbReference type="SAM" id="MobiDB-lite"/>
    </source>
</evidence>
<dbReference type="GO" id="GO:0016020">
    <property type="term" value="C:membrane"/>
    <property type="evidence" value="ECO:0007669"/>
    <property type="project" value="UniProtKB-SubCell"/>
</dbReference>
<keyword evidence="2 6" id="KW-0812">Transmembrane</keyword>
<dbReference type="Proteomes" id="UP001153069">
    <property type="component" value="Unassembled WGS sequence"/>
</dbReference>
<feature type="transmembrane region" description="Helical" evidence="6">
    <location>
        <begin position="471"/>
        <end position="490"/>
    </location>
</feature>
<feature type="domain" description="Cationic amino acid transporter C-terminal" evidence="7">
    <location>
        <begin position="519"/>
        <end position="567"/>
    </location>
</feature>
<feature type="transmembrane region" description="Helical" evidence="6">
    <location>
        <begin position="121"/>
        <end position="145"/>
    </location>
</feature>
<reference evidence="8" key="1">
    <citation type="submission" date="2020-06" db="EMBL/GenBank/DDBJ databases">
        <authorList>
            <consortium name="Plant Systems Biology data submission"/>
        </authorList>
    </citation>
    <scope>NUCLEOTIDE SEQUENCE</scope>
    <source>
        <strain evidence="8">D6</strain>
    </source>
</reference>
<organism evidence="8 9">
    <name type="scientific">Seminavis robusta</name>
    <dbReference type="NCBI Taxonomy" id="568900"/>
    <lineage>
        <taxon>Eukaryota</taxon>
        <taxon>Sar</taxon>
        <taxon>Stramenopiles</taxon>
        <taxon>Ochrophyta</taxon>
        <taxon>Bacillariophyta</taxon>
        <taxon>Bacillariophyceae</taxon>
        <taxon>Bacillariophycidae</taxon>
        <taxon>Naviculales</taxon>
        <taxon>Naviculaceae</taxon>
        <taxon>Seminavis</taxon>
    </lineage>
</organism>
<dbReference type="PANTHER" id="PTHR43243">
    <property type="entry name" value="INNER MEMBRANE TRANSPORTER YGJI-RELATED"/>
    <property type="match status" value="1"/>
</dbReference>
<accession>A0A9N8E995</accession>
<evidence type="ECO:0000256" key="3">
    <source>
        <dbReference type="ARBA" id="ARBA00022989"/>
    </source>
</evidence>
<feature type="transmembrane region" description="Helical" evidence="6">
    <location>
        <begin position="445"/>
        <end position="465"/>
    </location>
</feature>
<keyword evidence="4 6" id="KW-0472">Membrane</keyword>
<dbReference type="GO" id="GO:0015171">
    <property type="term" value="F:amino acid transmembrane transporter activity"/>
    <property type="evidence" value="ECO:0007669"/>
    <property type="project" value="TreeGrafter"/>
</dbReference>
<evidence type="ECO:0000259" key="7">
    <source>
        <dbReference type="Pfam" id="PF13906"/>
    </source>
</evidence>
<comment type="caution">
    <text evidence="8">The sequence shown here is derived from an EMBL/GenBank/DDBJ whole genome shotgun (WGS) entry which is preliminary data.</text>
</comment>
<feature type="transmembrane region" description="Helical" evidence="6">
    <location>
        <begin position="523"/>
        <end position="541"/>
    </location>
</feature>
<dbReference type="Pfam" id="PF13906">
    <property type="entry name" value="AA_permease_C"/>
    <property type="match status" value="1"/>
</dbReference>